<dbReference type="EMBL" id="KZ312439">
    <property type="protein sequence ID" value="KAG8240238.1"/>
    <property type="molecule type" value="Genomic_DNA"/>
</dbReference>
<reference evidence="2" key="2">
    <citation type="submission" date="2017-10" db="EMBL/GenBank/DDBJ databases">
        <title>Ladona fulva Genome sequencing and assembly.</title>
        <authorList>
            <person name="Murali S."/>
            <person name="Richards S."/>
            <person name="Bandaranaike D."/>
            <person name="Bellair M."/>
            <person name="Blankenburg K."/>
            <person name="Chao H."/>
            <person name="Dinh H."/>
            <person name="Doddapaneni H."/>
            <person name="Dugan-Rocha S."/>
            <person name="Elkadiri S."/>
            <person name="Gnanaolivu R."/>
            <person name="Hernandez B."/>
            <person name="Skinner E."/>
            <person name="Javaid M."/>
            <person name="Lee S."/>
            <person name="Li M."/>
            <person name="Ming W."/>
            <person name="Munidasa M."/>
            <person name="Muniz J."/>
            <person name="Nguyen L."/>
            <person name="Hughes D."/>
            <person name="Osuji N."/>
            <person name="Pu L.-L."/>
            <person name="Puazo M."/>
            <person name="Qu C."/>
            <person name="Quiroz J."/>
            <person name="Raj R."/>
            <person name="Weissenberger G."/>
            <person name="Xin Y."/>
            <person name="Zou X."/>
            <person name="Han Y."/>
            <person name="Worley K."/>
            <person name="Muzny D."/>
            <person name="Gibbs R."/>
        </authorList>
    </citation>
    <scope>NUCLEOTIDE SEQUENCE</scope>
    <source>
        <strain evidence="2">Sampled in the wild</strain>
    </source>
</reference>
<comment type="caution">
    <text evidence="2">The sequence shown here is derived from an EMBL/GenBank/DDBJ whole genome shotgun (WGS) entry which is preliminary data.</text>
</comment>
<evidence type="ECO:0000256" key="1">
    <source>
        <dbReference type="SAM" id="MobiDB-lite"/>
    </source>
</evidence>
<proteinExistence type="predicted"/>
<name>A0A8K0KYC1_LADFU</name>
<evidence type="ECO:0000313" key="3">
    <source>
        <dbReference type="Proteomes" id="UP000792457"/>
    </source>
</evidence>
<feature type="compositionally biased region" description="Basic and acidic residues" evidence="1">
    <location>
        <begin position="192"/>
        <end position="206"/>
    </location>
</feature>
<protein>
    <submittedName>
        <fullName evidence="2">Uncharacterized protein</fullName>
    </submittedName>
</protein>
<feature type="region of interest" description="Disordered" evidence="1">
    <location>
        <begin position="85"/>
        <end position="108"/>
    </location>
</feature>
<sequence>MANSSSTPSIIIFFHGNNNIKSRVNFHMSDNKLSKTDFAGIKCEDLDGDSNTHPVQNLRRNYDETEEDTLDEDYQNLLISDTSSDWYTDSEHDEDSCINPYTHERADDSNDIMEPEQMHKDCMPSSFKDSVENESCFEEENLLQKKKAITTEKEIKQIQEITLKLPGTSNDRIQKAIKDSQNESNNTNDPLEENKTKNLPENDKESNTTLKDFINKDSFRYVKSQRKYKSKRVQNEDINISSKSTKLTKKIKLDGYDNTQYYDLKNYNTDQESESNSKNNLDCKDISIDNKGVIDNECSDEYVSGYMADSDFGQIRLNNSSDNEVFIYENKSLNTENTCLLENLSPKYSSSISKIFSSYMSVPFSGDAEQDFLELL</sequence>
<dbReference type="Proteomes" id="UP000792457">
    <property type="component" value="Unassembled WGS sequence"/>
</dbReference>
<keyword evidence="3" id="KW-1185">Reference proteome</keyword>
<accession>A0A8K0KYC1</accession>
<dbReference type="AlphaFoldDB" id="A0A8K0KYC1"/>
<reference evidence="2" key="1">
    <citation type="submission" date="2013-04" db="EMBL/GenBank/DDBJ databases">
        <authorList>
            <person name="Qu J."/>
            <person name="Murali S.C."/>
            <person name="Bandaranaike D."/>
            <person name="Bellair M."/>
            <person name="Blankenburg K."/>
            <person name="Chao H."/>
            <person name="Dinh H."/>
            <person name="Doddapaneni H."/>
            <person name="Downs B."/>
            <person name="Dugan-Rocha S."/>
            <person name="Elkadiri S."/>
            <person name="Gnanaolivu R.D."/>
            <person name="Hernandez B."/>
            <person name="Javaid M."/>
            <person name="Jayaseelan J.C."/>
            <person name="Lee S."/>
            <person name="Li M."/>
            <person name="Ming W."/>
            <person name="Munidasa M."/>
            <person name="Muniz J."/>
            <person name="Nguyen L."/>
            <person name="Ongeri F."/>
            <person name="Osuji N."/>
            <person name="Pu L.-L."/>
            <person name="Puazo M."/>
            <person name="Qu C."/>
            <person name="Quiroz J."/>
            <person name="Raj R."/>
            <person name="Weissenberger G."/>
            <person name="Xin Y."/>
            <person name="Zou X."/>
            <person name="Han Y."/>
            <person name="Richards S."/>
            <person name="Worley K."/>
            <person name="Muzny D."/>
            <person name="Gibbs R."/>
        </authorList>
    </citation>
    <scope>NUCLEOTIDE SEQUENCE</scope>
    <source>
        <strain evidence="2">Sampled in the wild</strain>
    </source>
</reference>
<gene>
    <name evidence="2" type="ORF">J437_LFUL004698</name>
</gene>
<evidence type="ECO:0000313" key="2">
    <source>
        <dbReference type="EMBL" id="KAG8240238.1"/>
    </source>
</evidence>
<organism evidence="2 3">
    <name type="scientific">Ladona fulva</name>
    <name type="common">Scarce chaser dragonfly</name>
    <name type="synonym">Libellula fulva</name>
    <dbReference type="NCBI Taxonomy" id="123851"/>
    <lineage>
        <taxon>Eukaryota</taxon>
        <taxon>Metazoa</taxon>
        <taxon>Ecdysozoa</taxon>
        <taxon>Arthropoda</taxon>
        <taxon>Hexapoda</taxon>
        <taxon>Insecta</taxon>
        <taxon>Pterygota</taxon>
        <taxon>Palaeoptera</taxon>
        <taxon>Odonata</taxon>
        <taxon>Epiprocta</taxon>
        <taxon>Anisoptera</taxon>
        <taxon>Libelluloidea</taxon>
        <taxon>Libellulidae</taxon>
        <taxon>Ladona</taxon>
    </lineage>
</organism>
<feature type="region of interest" description="Disordered" evidence="1">
    <location>
        <begin position="178"/>
        <end position="208"/>
    </location>
</feature>